<dbReference type="InterPro" id="IPR029058">
    <property type="entry name" value="AB_hydrolase_fold"/>
</dbReference>
<dbReference type="InterPro" id="IPR050471">
    <property type="entry name" value="AB_hydrolase"/>
</dbReference>
<proteinExistence type="predicted"/>
<dbReference type="PANTHER" id="PTHR43433">
    <property type="entry name" value="HYDROLASE, ALPHA/BETA FOLD FAMILY PROTEIN"/>
    <property type="match status" value="1"/>
</dbReference>
<gene>
    <name evidence="2" type="ORF">D9V32_05660</name>
</gene>
<dbReference type="AlphaFoldDB" id="A0A3L7A7L3"/>
<reference evidence="2 3" key="1">
    <citation type="submission" date="2018-10" db="EMBL/GenBank/DDBJ databases">
        <authorList>
            <person name="Li J."/>
        </authorList>
    </citation>
    <scope>NUCLEOTIDE SEQUENCE [LARGE SCALE GENOMIC DNA]</scope>
    <source>
        <strain evidence="2 3">IF 016277</strain>
    </source>
</reference>
<name>A0A3L7A7L3_9MICO</name>
<evidence type="ECO:0000259" key="1">
    <source>
        <dbReference type="Pfam" id="PF00561"/>
    </source>
</evidence>
<dbReference type="PANTHER" id="PTHR43433:SF5">
    <property type="entry name" value="AB HYDROLASE-1 DOMAIN-CONTAINING PROTEIN"/>
    <property type="match status" value="1"/>
</dbReference>
<dbReference type="SUPFAM" id="SSF53474">
    <property type="entry name" value="alpha/beta-Hydrolases"/>
    <property type="match status" value="1"/>
</dbReference>
<evidence type="ECO:0000313" key="3">
    <source>
        <dbReference type="Proteomes" id="UP000272503"/>
    </source>
</evidence>
<evidence type="ECO:0000313" key="2">
    <source>
        <dbReference type="EMBL" id="RLP76356.1"/>
    </source>
</evidence>
<dbReference type="OrthoDB" id="3249793at2"/>
<keyword evidence="3" id="KW-1185">Reference proteome</keyword>
<dbReference type="Pfam" id="PF00561">
    <property type="entry name" value="Abhydrolase_1"/>
    <property type="match status" value="1"/>
</dbReference>
<dbReference type="PRINTS" id="PR00111">
    <property type="entry name" value="ABHYDROLASE"/>
</dbReference>
<dbReference type="EMBL" id="RCUX01000004">
    <property type="protein sequence ID" value="RLP76356.1"/>
    <property type="molecule type" value="Genomic_DNA"/>
</dbReference>
<organism evidence="2 3">
    <name type="scientific">Mycetocola tolaasinivorans</name>
    <dbReference type="NCBI Taxonomy" id="76635"/>
    <lineage>
        <taxon>Bacteria</taxon>
        <taxon>Bacillati</taxon>
        <taxon>Actinomycetota</taxon>
        <taxon>Actinomycetes</taxon>
        <taxon>Micrococcales</taxon>
        <taxon>Microbacteriaceae</taxon>
        <taxon>Mycetocola</taxon>
    </lineage>
</organism>
<dbReference type="Gene3D" id="3.40.50.1820">
    <property type="entry name" value="alpha/beta hydrolase"/>
    <property type="match status" value="1"/>
</dbReference>
<feature type="domain" description="AB hydrolase-1" evidence="1">
    <location>
        <begin position="46"/>
        <end position="272"/>
    </location>
</feature>
<comment type="caution">
    <text evidence="2">The sequence shown here is derived from an EMBL/GenBank/DDBJ whole genome shotgun (WGS) entry which is preliminary data.</text>
</comment>
<keyword evidence="2" id="KW-0378">Hydrolase</keyword>
<dbReference type="GO" id="GO:0016787">
    <property type="term" value="F:hydrolase activity"/>
    <property type="evidence" value="ECO:0007669"/>
    <property type="project" value="UniProtKB-KW"/>
</dbReference>
<protein>
    <submittedName>
        <fullName evidence="2">Alpha/beta hydrolase</fullName>
    </submittedName>
</protein>
<dbReference type="Proteomes" id="UP000272503">
    <property type="component" value="Unassembled WGS sequence"/>
</dbReference>
<dbReference type="InterPro" id="IPR000073">
    <property type="entry name" value="AB_hydrolase_1"/>
</dbReference>
<accession>A0A3L7A7L3</accession>
<sequence length="303" mass="31585">MLLLEWRHGSTPEGVTMSASRHLPASQILDTAAGPIEYAERGSGTPLIVLHGTPGGFDQGLTLSETIGTTAGIRLISISRPGYLRTPLEIAPGPRRQGALIGPLLDALGLDTAAVAGVSGGGMAALWAAATLPDRISSLILLEALVEAQDISLPAGARYLLTRRGIARAAVTAPVQRVLARGVPGPDAEGWDARAVVRSITASGFPFAPRLRGTESDTHYAAEFVAPRPELVTVPTLIVHGERDRTVPIGPARNLAGVLPRAKFVPIAGADHTGTVPSLTVRREVPAFVRAHAGEPVTVPRSE</sequence>